<evidence type="ECO:0000313" key="1">
    <source>
        <dbReference type="EMBL" id="SVD28529.1"/>
    </source>
</evidence>
<organism evidence="1">
    <name type="scientific">marine metagenome</name>
    <dbReference type="NCBI Taxonomy" id="408172"/>
    <lineage>
        <taxon>unclassified sequences</taxon>
        <taxon>metagenomes</taxon>
        <taxon>ecological metagenomes</taxon>
    </lineage>
</organism>
<accession>A0A382U2J3</accession>
<gene>
    <name evidence="1" type="ORF">METZ01_LOCUS381383</name>
</gene>
<name>A0A382U2J3_9ZZZZ</name>
<reference evidence="1" key="1">
    <citation type="submission" date="2018-05" db="EMBL/GenBank/DDBJ databases">
        <authorList>
            <person name="Lanie J.A."/>
            <person name="Ng W.-L."/>
            <person name="Kazmierczak K.M."/>
            <person name="Andrzejewski T.M."/>
            <person name="Davidsen T.M."/>
            <person name="Wayne K.J."/>
            <person name="Tettelin H."/>
            <person name="Glass J.I."/>
            <person name="Rusch D."/>
            <person name="Podicherti R."/>
            <person name="Tsui H.-C.T."/>
            <person name="Winkler M.E."/>
        </authorList>
    </citation>
    <scope>NUCLEOTIDE SEQUENCE</scope>
</reference>
<dbReference type="AlphaFoldDB" id="A0A382U2J3"/>
<sequence length="87" mass="9952">MVINRSSAKKTLFKDTGSGRIPEVFYRLIQIMARKTKSGRDRRPGLRVRSQSECYFANFFRESGTPSPVFSVPIKTSLPECFPVSYQ</sequence>
<proteinExistence type="predicted"/>
<protein>
    <submittedName>
        <fullName evidence="1">Uncharacterized protein</fullName>
    </submittedName>
</protein>
<feature type="non-terminal residue" evidence="1">
    <location>
        <position position="87"/>
    </location>
</feature>
<dbReference type="EMBL" id="UINC01141032">
    <property type="protein sequence ID" value="SVD28529.1"/>
    <property type="molecule type" value="Genomic_DNA"/>
</dbReference>